<organism evidence="1">
    <name type="scientific">Eutreptiella gymnastica</name>
    <dbReference type="NCBI Taxonomy" id="73025"/>
    <lineage>
        <taxon>Eukaryota</taxon>
        <taxon>Discoba</taxon>
        <taxon>Euglenozoa</taxon>
        <taxon>Euglenida</taxon>
        <taxon>Spirocuta</taxon>
        <taxon>Euglenophyceae</taxon>
        <taxon>Eutreptiales</taxon>
        <taxon>Eutreptiaceae</taxon>
        <taxon>Eutreptiella</taxon>
    </lineage>
</organism>
<dbReference type="AlphaFoldDB" id="A0A7S4D2P3"/>
<protein>
    <submittedName>
        <fullName evidence="1">Uncharacterized protein</fullName>
    </submittedName>
</protein>
<name>A0A7S4D2P3_9EUGL</name>
<accession>A0A7S4D2P3</accession>
<sequence length="108" mass="11978">MLTPATTGPPQGLLRRLQRLMLYGRLTPASFARPVKWRLGLCLRTTAPWPLGFQPTLPSLALRMSMHMHATLLPCPALRSYALAHLSIHDPLCLCRACDCSIDSLLCL</sequence>
<proteinExistence type="predicted"/>
<reference evidence="1" key="1">
    <citation type="submission" date="2021-01" db="EMBL/GenBank/DDBJ databases">
        <authorList>
            <person name="Corre E."/>
            <person name="Pelletier E."/>
            <person name="Niang G."/>
            <person name="Scheremetjew M."/>
            <person name="Finn R."/>
            <person name="Kale V."/>
            <person name="Holt S."/>
            <person name="Cochrane G."/>
            <person name="Meng A."/>
            <person name="Brown T."/>
            <person name="Cohen L."/>
        </authorList>
    </citation>
    <scope>NUCLEOTIDE SEQUENCE</scope>
    <source>
        <strain evidence="1">CCMP1594</strain>
    </source>
</reference>
<evidence type="ECO:0000313" key="1">
    <source>
        <dbReference type="EMBL" id="CAE0814277.1"/>
    </source>
</evidence>
<dbReference type="EMBL" id="HBJA01072274">
    <property type="protein sequence ID" value="CAE0814277.1"/>
    <property type="molecule type" value="Transcribed_RNA"/>
</dbReference>
<gene>
    <name evidence="1" type="ORF">EGYM00163_LOCUS25431</name>
</gene>